<protein>
    <submittedName>
        <fullName evidence="5">VRR-NUC domain-containing protein</fullName>
    </submittedName>
</protein>
<dbReference type="InterPro" id="IPR014883">
    <property type="entry name" value="VRR_NUC"/>
</dbReference>
<proteinExistence type="predicted"/>
<dbReference type="Pfam" id="PF08774">
    <property type="entry name" value="VRR_NUC"/>
    <property type="match status" value="1"/>
</dbReference>
<evidence type="ECO:0000256" key="1">
    <source>
        <dbReference type="ARBA" id="ARBA00001946"/>
    </source>
</evidence>
<dbReference type="RefSeq" id="WP_244753000.1">
    <property type="nucleotide sequence ID" value="NZ_CP095074.1"/>
</dbReference>
<dbReference type="Proteomes" id="UP000831880">
    <property type="component" value="Chromosome"/>
</dbReference>
<evidence type="ECO:0000259" key="4">
    <source>
        <dbReference type="SMART" id="SM00990"/>
    </source>
</evidence>
<keyword evidence="3" id="KW-0378">Hydrolase</keyword>
<dbReference type="InterPro" id="IPR011856">
    <property type="entry name" value="tRNA_endonuc-like_dom_sf"/>
</dbReference>
<evidence type="ECO:0000256" key="3">
    <source>
        <dbReference type="ARBA" id="ARBA00022801"/>
    </source>
</evidence>
<dbReference type="EMBL" id="CP095074">
    <property type="protein sequence ID" value="UOQ93400.1"/>
    <property type="molecule type" value="Genomic_DNA"/>
</dbReference>
<name>A0ABY4GYX2_9BACI</name>
<evidence type="ECO:0000313" key="6">
    <source>
        <dbReference type="Proteomes" id="UP000831880"/>
    </source>
</evidence>
<evidence type="ECO:0000256" key="2">
    <source>
        <dbReference type="ARBA" id="ARBA00022722"/>
    </source>
</evidence>
<reference evidence="5 6" key="1">
    <citation type="submission" date="2022-04" db="EMBL/GenBank/DDBJ databases">
        <title>Halobacillus sp. isolated from saltern.</title>
        <authorList>
            <person name="Won M."/>
            <person name="Lee C.-M."/>
            <person name="Woen H.-Y."/>
            <person name="Kwon S.-W."/>
        </authorList>
    </citation>
    <scope>NUCLEOTIDE SEQUENCE [LARGE SCALE GENOMIC DNA]</scope>
    <source>
        <strain evidence="5 6">SSTM10-2</strain>
    </source>
</reference>
<keyword evidence="6" id="KW-1185">Reference proteome</keyword>
<comment type="cofactor">
    <cofactor evidence="1">
        <name>Mg(2+)</name>
        <dbReference type="ChEBI" id="CHEBI:18420"/>
    </cofactor>
</comment>
<accession>A0ABY4GYX2</accession>
<feature type="domain" description="VRR-NUC" evidence="4">
    <location>
        <begin position="1"/>
        <end position="81"/>
    </location>
</feature>
<gene>
    <name evidence="5" type="ORF">MUO14_24025</name>
</gene>
<dbReference type="Gene3D" id="3.40.1350.10">
    <property type="match status" value="1"/>
</dbReference>
<organism evidence="5 6">
    <name type="scientific">Halobacillus shinanisalinarum</name>
    <dbReference type="NCBI Taxonomy" id="2932258"/>
    <lineage>
        <taxon>Bacteria</taxon>
        <taxon>Bacillati</taxon>
        <taxon>Bacillota</taxon>
        <taxon>Bacilli</taxon>
        <taxon>Bacillales</taxon>
        <taxon>Bacillaceae</taxon>
        <taxon>Halobacillus</taxon>
    </lineage>
</organism>
<sequence length="97" mass="10944">MEESRLERKLKLEIEKRDGMALKFVSPGKAGVPDRILMLPEGVAVFVEVKAPGKKLRPLQQKRAIELERLGFPVETVSSDAEVEGLLEKLFPLEFIK</sequence>
<keyword evidence="2" id="KW-0540">Nuclease</keyword>
<evidence type="ECO:0000313" key="5">
    <source>
        <dbReference type="EMBL" id="UOQ93400.1"/>
    </source>
</evidence>
<dbReference type="SMART" id="SM00990">
    <property type="entry name" value="VRR_NUC"/>
    <property type="match status" value="1"/>
</dbReference>